<name>K1QJQ3_MAGGI</name>
<organism evidence="2">
    <name type="scientific">Magallana gigas</name>
    <name type="common">Pacific oyster</name>
    <name type="synonym">Crassostrea gigas</name>
    <dbReference type="NCBI Taxonomy" id="29159"/>
    <lineage>
        <taxon>Eukaryota</taxon>
        <taxon>Metazoa</taxon>
        <taxon>Spiralia</taxon>
        <taxon>Lophotrochozoa</taxon>
        <taxon>Mollusca</taxon>
        <taxon>Bivalvia</taxon>
        <taxon>Autobranchia</taxon>
        <taxon>Pteriomorphia</taxon>
        <taxon>Ostreida</taxon>
        <taxon>Ostreoidea</taxon>
        <taxon>Ostreidae</taxon>
        <taxon>Magallana</taxon>
    </lineage>
</organism>
<accession>K1QJQ3</accession>
<feature type="region of interest" description="Disordered" evidence="1">
    <location>
        <begin position="119"/>
        <end position="139"/>
    </location>
</feature>
<gene>
    <name evidence="2" type="ORF">CGI_10003070</name>
</gene>
<feature type="region of interest" description="Disordered" evidence="1">
    <location>
        <begin position="17"/>
        <end position="36"/>
    </location>
</feature>
<dbReference type="AlphaFoldDB" id="K1QJQ3"/>
<evidence type="ECO:0000313" key="2">
    <source>
        <dbReference type="EMBL" id="EKC21926.1"/>
    </source>
</evidence>
<dbReference type="InParanoid" id="K1QJQ3"/>
<protein>
    <submittedName>
        <fullName evidence="2">Uncharacterized protein</fullName>
    </submittedName>
</protein>
<sequence length="154" mass="17420">MPLDEEMEIGEINSKVGLGFTHKPLPKPRKPVPKPRYKCRGCWSGCRKRGGDGDEESSGRDNLSGVNPDQRNSQETIEMNPIVKDTTTPKRPRRYGKPRRSIADAHAIGPITEELAYQLTGENRNSDYPRPERYGPDPDLAREYLAERALMSKK</sequence>
<feature type="compositionally biased region" description="Basic and acidic residues" evidence="1">
    <location>
        <begin position="124"/>
        <end position="139"/>
    </location>
</feature>
<proteinExistence type="predicted"/>
<dbReference type="EMBL" id="JH818822">
    <property type="protein sequence ID" value="EKC21926.1"/>
    <property type="molecule type" value="Genomic_DNA"/>
</dbReference>
<feature type="region of interest" description="Disordered" evidence="1">
    <location>
        <begin position="42"/>
        <end position="107"/>
    </location>
</feature>
<evidence type="ECO:0000256" key="1">
    <source>
        <dbReference type="SAM" id="MobiDB-lite"/>
    </source>
</evidence>
<dbReference type="HOGENOM" id="CLU_1961726_0_0_1"/>
<reference evidence="2" key="1">
    <citation type="journal article" date="2012" name="Nature">
        <title>The oyster genome reveals stress adaptation and complexity of shell formation.</title>
        <authorList>
            <person name="Zhang G."/>
            <person name="Fang X."/>
            <person name="Guo X."/>
            <person name="Li L."/>
            <person name="Luo R."/>
            <person name="Xu F."/>
            <person name="Yang P."/>
            <person name="Zhang L."/>
            <person name="Wang X."/>
            <person name="Qi H."/>
            <person name="Xiong Z."/>
            <person name="Que H."/>
            <person name="Xie Y."/>
            <person name="Holland P.W."/>
            <person name="Paps J."/>
            <person name="Zhu Y."/>
            <person name="Wu F."/>
            <person name="Chen Y."/>
            <person name="Wang J."/>
            <person name="Peng C."/>
            <person name="Meng J."/>
            <person name="Yang L."/>
            <person name="Liu J."/>
            <person name="Wen B."/>
            <person name="Zhang N."/>
            <person name="Huang Z."/>
            <person name="Zhu Q."/>
            <person name="Feng Y."/>
            <person name="Mount A."/>
            <person name="Hedgecock D."/>
            <person name="Xu Z."/>
            <person name="Liu Y."/>
            <person name="Domazet-Loso T."/>
            <person name="Du Y."/>
            <person name="Sun X."/>
            <person name="Zhang S."/>
            <person name="Liu B."/>
            <person name="Cheng P."/>
            <person name="Jiang X."/>
            <person name="Li J."/>
            <person name="Fan D."/>
            <person name="Wang W."/>
            <person name="Fu W."/>
            <person name="Wang T."/>
            <person name="Wang B."/>
            <person name="Zhang J."/>
            <person name="Peng Z."/>
            <person name="Li Y."/>
            <person name="Li N."/>
            <person name="Wang J."/>
            <person name="Chen M."/>
            <person name="He Y."/>
            <person name="Tan F."/>
            <person name="Song X."/>
            <person name="Zheng Q."/>
            <person name="Huang R."/>
            <person name="Yang H."/>
            <person name="Du X."/>
            <person name="Chen L."/>
            <person name="Yang M."/>
            <person name="Gaffney P.M."/>
            <person name="Wang S."/>
            <person name="Luo L."/>
            <person name="She Z."/>
            <person name="Ming Y."/>
            <person name="Huang W."/>
            <person name="Zhang S."/>
            <person name="Huang B."/>
            <person name="Zhang Y."/>
            <person name="Qu T."/>
            <person name="Ni P."/>
            <person name="Miao G."/>
            <person name="Wang J."/>
            <person name="Wang Q."/>
            <person name="Steinberg C.E."/>
            <person name="Wang H."/>
            <person name="Li N."/>
            <person name="Qian L."/>
            <person name="Zhang G."/>
            <person name="Li Y."/>
            <person name="Yang H."/>
            <person name="Liu X."/>
            <person name="Wang J."/>
            <person name="Yin Y."/>
            <person name="Wang J."/>
        </authorList>
    </citation>
    <scope>NUCLEOTIDE SEQUENCE [LARGE SCALE GENOMIC DNA]</scope>
    <source>
        <strain evidence="2">05x7-T-G4-1.051#20</strain>
    </source>
</reference>
<feature type="compositionally biased region" description="Polar residues" evidence="1">
    <location>
        <begin position="64"/>
        <end position="77"/>
    </location>
</feature>
<feature type="compositionally biased region" description="Basic residues" evidence="1">
    <location>
        <begin position="90"/>
        <end position="100"/>
    </location>
</feature>
<feature type="compositionally biased region" description="Basic residues" evidence="1">
    <location>
        <begin position="24"/>
        <end position="36"/>
    </location>
</feature>